<proteinExistence type="predicted"/>
<evidence type="ECO:0000313" key="3">
    <source>
        <dbReference type="WBParaSite" id="Csp11.Scaffold627.g6806.t1"/>
    </source>
</evidence>
<organism evidence="2 3">
    <name type="scientific">Caenorhabditis tropicalis</name>
    <dbReference type="NCBI Taxonomy" id="1561998"/>
    <lineage>
        <taxon>Eukaryota</taxon>
        <taxon>Metazoa</taxon>
        <taxon>Ecdysozoa</taxon>
        <taxon>Nematoda</taxon>
        <taxon>Chromadorea</taxon>
        <taxon>Rhabditida</taxon>
        <taxon>Rhabditina</taxon>
        <taxon>Rhabditomorpha</taxon>
        <taxon>Rhabditoidea</taxon>
        <taxon>Rhabditidae</taxon>
        <taxon>Peloderinae</taxon>
        <taxon>Caenorhabditis</taxon>
    </lineage>
</organism>
<dbReference type="Gene3D" id="3.40.30.10">
    <property type="entry name" value="Glutaredoxin"/>
    <property type="match status" value="1"/>
</dbReference>
<reference evidence="3" key="1">
    <citation type="submission" date="2016-11" db="UniProtKB">
        <authorList>
            <consortium name="WormBaseParasite"/>
        </authorList>
    </citation>
    <scope>IDENTIFICATION</scope>
</reference>
<dbReference type="AlphaFoldDB" id="A0A1I7TKH4"/>
<dbReference type="InterPro" id="IPR036249">
    <property type="entry name" value="Thioredoxin-like_sf"/>
</dbReference>
<accession>A0A1I7TKH4</accession>
<dbReference type="STRING" id="1561998.A0A1I7TKH4"/>
<evidence type="ECO:0000313" key="2">
    <source>
        <dbReference type="Proteomes" id="UP000095282"/>
    </source>
</evidence>
<sequence length="103" mass="11911">MVVYNCFSDEDFLQKSEHGIGKRAIYYFYTENCPSCLRIKPLFDDLCKKYEKTALIYTYSLTGDAFAVNETPTIVVMDNGEEITRHVGGEEDKVQEIFEKYAI</sequence>
<keyword evidence="2" id="KW-1185">Reference proteome</keyword>
<dbReference type="Proteomes" id="UP000095282">
    <property type="component" value="Unplaced"/>
</dbReference>
<dbReference type="InterPro" id="IPR013766">
    <property type="entry name" value="Thioredoxin_domain"/>
</dbReference>
<dbReference type="WBParaSite" id="Csp11.Scaffold627.g6806.t1">
    <property type="protein sequence ID" value="Csp11.Scaffold627.g6806.t1"/>
    <property type="gene ID" value="Csp11.Scaffold627.g6806"/>
</dbReference>
<name>A0A1I7TKH4_9PELO</name>
<feature type="domain" description="Thioredoxin" evidence="1">
    <location>
        <begin position="22"/>
        <end position="95"/>
    </location>
</feature>
<dbReference type="CDD" id="cd02947">
    <property type="entry name" value="TRX_family"/>
    <property type="match status" value="1"/>
</dbReference>
<evidence type="ECO:0000259" key="1">
    <source>
        <dbReference type="Pfam" id="PF00085"/>
    </source>
</evidence>
<dbReference type="Pfam" id="PF00085">
    <property type="entry name" value="Thioredoxin"/>
    <property type="match status" value="1"/>
</dbReference>
<protein>
    <submittedName>
        <fullName evidence="3">Thioredoxin domain-containing protein</fullName>
    </submittedName>
</protein>
<dbReference type="SUPFAM" id="SSF52833">
    <property type="entry name" value="Thioredoxin-like"/>
    <property type="match status" value="1"/>
</dbReference>
<dbReference type="eggNOG" id="KOG0907">
    <property type="taxonomic scope" value="Eukaryota"/>
</dbReference>